<protein>
    <recommendedName>
        <fullName evidence="3">SnoaL-like domain</fullName>
    </recommendedName>
</protein>
<accession>A0A380MT18</accession>
<dbReference type="Proteomes" id="UP000254601">
    <property type="component" value="Unassembled WGS sequence"/>
</dbReference>
<dbReference type="InterPro" id="IPR032710">
    <property type="entry name" value="NTF2-like_dom_sf"/>
</dbReference>
<gene>
    <name evidence="1" type="ORF">NCTC13337_01339</name>
</gene>
<proteinExistence type="predicted"/>
<evidence type="ECO:0008006" key="3">
    <source>
        <dbReference type="Google" id="ProtNLM"/>
    </source>
</evidence>
<keyword evidence="2" id="KW-1185">Reference proteome</keyword>
<name>A0A380MT18_9GAMM</name>
<reference evidence="1 2" key="1">
    <citation type="submission" date="2018-06" db="EMBL/GenBank/DDBJ databases">
        <authorList>
            <consortium name="Pathogen Informatics"/>
            <person name="Doyle S."/>
        </authorList>
    </citation>
    <scope>NUCLEOTIDE SEQUENCE [LARGE SCALE GENOMIC DNA]</scope>
    <source>
        <strain evidence="1 2">NCTC13337</strain>
    </source>
</reference>
<organism evidence="1 2">
    <name type="scientific">Suttonella ornithocola</name>
    <dbReference type="NCBI Taxonomy" id="279832"/>
    <lineage>
        <taxon>Bacteria</taxon>
        <taxon>Pseudomonadati</taxon>
        <taxon>Pseudomonadota</taxon>
        <taxon>Gammaproteobacteria</taxon>
        <taxon>Cardiobacteriales</taxon>
        <taxon>Cardiobacteriaceae</taxon>
        <taxon>Suttonella</taxon>
    </lineage>
</organism>
<dbReference type="AlphaFoldDB" id="A0A380MT18"/>
<evidence type="ECO:0000313" key="1">
    <source>
        <dbReference type="EMBL" id="SUO95442.1"/>
    </source>
</evidence>
<dbReference type="EMBL" id="UHIC01000001">
    <property type="protein sequence ID" value="SUO95442.1"/>
    <property type="molecule type" value="Genomic_DNA"/>
</dbReference>
<sequence>MAENYWRIICSQREEPLRQFFQFNAKIYWRHTGEAFIRVNTNYPGTWQADIERCDVMTNLTITAVRIFNTQKSYHVVSFIHHEKGKIHTLEEYWGEQLPPPNTRPSY</sequence>
<dbReference type="Gene3D" id="3.10.450.50">
    <property type="match status" value="1"/>
</dbReference>
<evidence type="ECO:0000313" key="2">
    <source>
        <dbReference type="Proteomes" id="UP000254601"/>
    </source>
</evidence>
<dbReference type="SUPFAM" id="SSF54427">
    <property type="entry name" value="NTF2-like"/>
    <property type="match status" value="1"/>
</dbReference>